<feature type="repeat" description="LDL-receptor class B" evidence="15">
    <location>
        <begin position="457"/>
        <end position="501"/>
    </location>
</feature>
<keyword evidence="16" id="KW-0175">Coiled coil</keyword>
<evidence type="ECO:0000313" key="21">
    <source>
        <dbReference type="RefSeq" id="XP_022328442.1"/>
    </source>
</evidence>
<evidence type="ECO:0000256" key="6">
    <source>
        <dbReference type="ARBA" id="ARBA00022729"/>
    </source>
</evidence>
<gene>
    <name evidence="21" type="primary">LOC111127521</name>
</gene>
<feature type="disulfide bond" evidence="14">
    <location>
        <begin position="92"/>
        <end position="107"/>
    </location>
</feature>
<dbReference type="SUPFAM" id="SSF63825">
    <property type="entry name" value="YWTD domain"/>
    <property type="match status" value="1"/>
</dbReference>
<feature type="disulfide bond" evidence="14">
    <location>
        <begin position="130"/>
        <end position="145"/>
    </location>
</feature>
<dbReference type="InterPro" id="IPR036055">
    <property type="entry name" value="LDL_receptor-like_sf"/>
</dbReference>
<feature type="compositionally biased region" description="Low complexity" evidence="17">
    <location>
        <begin position="1049"/>
        <end position="1064"/>
    </location>
</feature>
<dbReference type="Pfam" id="PF07645">
    <property type="entry name" value="EGF_CA"/>
    <property type="match status" value="1"/>
</dbReference>
<keyword evidence="9" id="KW-1133">Transmembrane helix</keyword>
<dbReference type="SUPFAM" id="SSF57196">
    <property type="entry name" value="EGF/Laminin"/>
    <property type="match status" value="2"/>
</dbReference>
<dbReference type="PRINTS" id="PR00261">
    <property type="entry name" value="LDLRECEPTOR"/>
</dbReference>
<protein>
    <submittedName>
        <fullName evidence="21">Uncharacterized protein LOC111127521</fullName>
    </submittedName>
</protein>
<feature type="disulfide bond" evidence="14">
    <location>
        <begin position="29"/>
        <end position="41"/>
    </location>
</feature>
<dbReference type="CDD" id="cd00112">
    <property type="entry name" value="LDLa"/>
    <property type="match status" value="3"/>
</dbReference>
<feature type="disulfide bond" evidence="14">
    <location>
        <begin position="118"/>
        <end position="136"/>
    </location>
</feature>
<dbReference type="Pfam" id="PF07679">
    <property type="entry name" value="I-set"/>
    <property type="match status" value="1"/>
</dbReference>
<accession>A0A8B8DJW5</accession>
<evidence type="ECO:0000256" key="17">
    <source>
        <dbReference type="SAM" id="MobiDB-lite"/>
    </source>
</evidence>
<dbReference type="InterPro" id="IPR036179">
    <property type="entry name" value="Ig-like_dom_sf"/>
</dbReference>
<keyword evidence="10" id="KW-0472">Membrane</keyword>
<dbReference type="SMART" id="SM00181">
    <property type="entry name" value="EGF"/>
    <property type="match status" value="3"/>
</dbReference>
<dbReference type="GO" id="GO:0005509">
    <property type="term" value="F:calcium ion binding"/>
    <property type="evidence" value="ECO:0007669"/>
    <property type="project" value="InterPro"/>
</dbReference>
<dbReference type="Gene3D" id="2.120.10.30">
    <property type="entry name" value="TolB, C-terminal domain"/>
    <property type="match status" value="1"/>
</dbReference>
<evidence type="ECO:0000256" key="4">
    <source>
        <dbReference type="ARBA" id="ARBA00022583"/>
    </source>
</evidence>
<dbReference type="GO" id="GO:0042562">
    <property type="term" value="F:hormone binding"/>
    <property type="evidence" value="ECO:0007669"/>
    <property type="project" value="TreeGrafter"/>
</dbReference>
<dbReference type="InterPro" id="IPR051221">
    <property type="entry name" value="LDLR-related"/>
</dbReference>
<feature type="region of interest" description="Disordered" evidence="17">
    <location>
        <begin position="1049"/>
        <end position="1078"/>
    </location>
</feature>
<keyword evidence="20" id="KW-1185">Reference proteome</keyword>
<dbReference type="Pfam" id="PF00057">
    <property type="entry name" value="Ldl_recept_a"/>
    <property type="match status" value="3"/>
</dbReference>
<evidence type="ECO:0000256" key="8">
    <source>
        <dbReference type="ARBA" id="ARBA00022837"/>
    </source>
</evidence>
<dbReference type="RefSeq" id="XP_022328442.1">
    <property type="nucleotide sequence ID" value="XM_022472734.1"/>
</dbReference>
<feature type="repeat" description="LDL-receptor class B" evidence="15">
    <location>
        <begin position="368"/>
        <end position="410"/>
    </location>
</feature>
<dbReference type="InterPro" id="IPR000033">
    <property type="entry name" value="LDLR_classB_rpt"/>
</dbReference>
<dbReference type="PANTHER" id="PTHR22722">
    <property type="entry name" value="LOW-DENSITY LIPOPROTEIN RECEPTOR-RELATED PROTEIN 2-RELATED"/>
    <property type="match status" value="1"/>
</dbReference>
<dbReference type="OrthoDB" id="5958943at2759"/>
<dbReference type="GO" id="GO:0016324">
    <property type="term" value="C:apical plasma membrane"/>
    <property type="evidence" value="ECO:0007669"/>
    <property type="project" value="TreeGrafter"/>
</dbReference>
<feature type="coiled-coil region" evidence="16">
    <location>
        <begin position="1091"/>
        <end position="1118"/>
    </location>
</feature>
<dbReference type="PROSITE" id="PS51120">
    <property type="entry name" value="LDLRB"/>
    <property type="match status" value="4"/>
</dbReference>
<comment type="subcellular location">
    <subcellularLocation>
        <location evidence="1">Cell membrane</location>
        <topology evidence="1">Single-pass type I membrane protein</topology>
    </subcellularLocation>
</comment>
<dbReference type="InterPro" id="IPR013098">
    <property type="entry name" value="Ig_I-set"/>
</dbReference>
<dbReference type="Pfam" id="PF00058">
    <property type="entry name" value="Ldl_recept_b"/>
    <property type="match status" value="3"/>
</dbReference>
<keyword evidence="6 18" id="KW-0732">Signal</keyword>
<dbReference type="InterPro" id="IPR003598">
    <property type="entry name" value="Ig_sub2"/>
</dbReference>
<keyword evidence="8" id="KW-0106">Calcium</keyword>
<feature type="disulfide bond" evidence="14">
    <location>
        <begin position="111"/>
        <end position="123"/>
    </location>
</feature>
<dbReference type="InterPro" id="IPR002172">
    <property type="entry name" value="LDrepeatLR_classA_rpt"/>
</dbReference>
<dbReference type="InterPro" id="IPR013783">
    <property type="entry name" value="Ig-like_fold"/>
</dbReference>
<evidence type="ECO:0000256" key="15">
    <source>
        <dbReference type="PROSITE-ProRule" id="PRU00461"/>
    </source>
</evidence>
<dbReference type="PROSITE" id="PS50068">
    <property type="entry name" value="LDLRA_2"/>
    <property type="match status" value="4"/>
</dbReference>
<evidence type="ECO:0000313" key="20">
    <source>
        <dbReference type="Proteomes" id="UP000694844"/>
    </source>
</evidence>
<evidence type="ECO:0000256" key="10">
    <source>
        <dbReference type="ARBA" id="ARBA00023136"/>
    </source>
</evidence>
<keyword evidence="7" id="KW-0677">Repeat</keyword>
<evidence type="ECO:0000256" key="11">
    <source>
        <dbReference type="ARBA" id="ARBA00023157"/>
    </source>
</evidence>
<evidence type="ECO:0000256" key="2">
    <source>
        <dbReference type="ARBA" id="ARBA00022475"/>
    </source>
</evidence>
<dbReference type="InterPro" id="IPR003599">
    <property type="entry name" value="Ig_sub"/>
</dbReference>
<name>A0A8B8DJW5_CRAVI</name>
<dbReference type="SMART" id="SM00408">
    <property type="entry name" value="IGc2"/>
    <property type="match status" value="3"/>
</dbReference>
<keyword evidence="13" id="KW-0325">Glycoprotein</keyword>
<proteinExistence type="predicted"/>
<evidence type="ECO:0000256" key="18">
    <source>
        <dbReference type="SAM" id="SignalP"/>
    </source>
</evidence>
<comment type="caution">
    <text evidence="14">Lacks conserved residue(s) required for the propagation of feature annotation.</text>
</comment>
<dbReference type="InterPro" id="IPR000742">
    <property type="entry name" value="EGF"/>
</dbReference>
<dbReference type="KEGG" id="cvn:111127521"/>
<evidence type="ECO:0000256" key="14">
    <source>
        <dbReference type="PROSITE-ProRule" id="PRU00124"/>
    </source>
</evidence>
<dbReference type="AlphaFoldDB" id="A0A8B8DJW5"/>
<feature type="domain" description="Ig-like" evidence="19">
    <location>
        <begin position="579"/>
        <end position="681"/>
    </location>
</feature>
<evidence type="ECO:0000256" key="3">
    <source>
        <dbReference type="ARBA" id="ARBA00022536"/>
    </source>
</evidence>
<dbReference type="InterPro" id="IPR023415">
    <property type="entry name" value="LDLR_class-A_CS"/>
</dbReference>
<dbReference type="SUPFAM" id="SSF48726">
    <property type="entry name" value="Immunoglobulin"/>
    <property type="match status" value="3"/>
</dbReference>
<feature type="repeat" description="LDL-receptor class B" evidence="15">
    <location>
        <begin position="411"/>
        <end position="456"/>
    </location>
</feature>
<dbReference type="PROSITE" id="PS50835">
    <property type="entry name" value="IG_LIKE"/>
    <property type="match status" value="3"/>
</dbReference>
<feature type="disulfide bond" evidence="14">
    <location>
        <begin position="36"/>
        <end position="54"/>
    </location>
</feature>
<dbReference type="SMART" id="SM00409">
    <property type="entry name" value="IG"/>
    <property type="match status" value="4"/>
</dbReference>
<dbReference type="PANTHER" id="PTHR22722:SF14">
    <property type="entry name" value="MEGALIN, ISOFORM A"/>
    <property type="match status" value="1"/>
</dbReference>
<feature type="chain" id="PRO_5034933732" evidence="18">
    <location>
        <begin position="26"/>
        <end position="1135"/>
    </location>
</feature>
<dbReference type="GO" id="GO:0043235">
    <property type="term" value="C:receptor complex"/>
    <property type="evidence" value="ECO:0007669"/>
    <property type="project" value="TreeGrafter"/>
</dbReference>
<dbReference type="Proteomes" id="UP000694844">
    <property type="component" value="Chromosome 3"/>
</dbReference>
<dbReference type="GeneID" id="111127521"/>
<dbReference type="GO" id="GO:0006898">
    <property type="term" value="P:receptor-mediated endocytosis"/>
    <property type="evidence" value="ECO:0007669"/>
    <property type="project" value="TreeGrafter"/>
</dbReference>
<feature type="signal peptide" evidence="18">
    <location>
        <begin position="1"/>
        <end position="25"/>
    </location>
</feature>
<dbReference type="InterPro" id="IPR049883">
    <property type="entry name" value="NOTCH1_EGF-like"/>
</dbReference>
<dbReference type="Gene3D" id="4.10.400.10">
    <property type="entry name" value="Low-density Lipoprotein Receptor"/>
    <property type="match status" value="4"/>
</dbReference>
<keyword evidence="11 14" id="KW-1015">Disulfide bond</keyword>
<keyword evidence="2" id="KW-1003">Cell membrane</keyword>
<feature type="domain" description="Ig-like" evidence="19">
    <location>
        <begin position="952"/>
        <end position="1046"/>
    </location>
</feature>
<feature type="domain" description="Ig-like" evidence="19">
    <location>
        <begin position="688"/>
        <end position="769"/>
    </location>
</feature>
<organism evidence="20 21">
    <name type="scientific">Crassostrea virginica</name>
    <name type="common">Eastern oyster</name>
    <dbReference type="NCBI Taxonomy" id="6565"/>
    <lineage>
        <taxon>Eukaryota</taxon>
        <taxon>Metazoa</taxon>
        <taxon>Spiralia</taxon>
        <taxon>Lophotrochozoa</taxon>
        <taxon>Mollusca</taxon>
        <taxon>Bivalvia</taxon>
        <taxon>Autobranchia</taxon>
        <taxon>Pteriomorphia</taxon>
        <taxon>Ostreida</taxon>
        <taxon>Ostreoidea</taxon>
        <taxon>Ostreidae</taxon>
        <taxon>Crassostrea</taxon>
    </lineage>
</organism>
<feature type="repeat" description="LDL-receptor class B" evidence="15">
    <location>
        <begin position="322"/>
        <end position="367"/>
    </location>
</feature>
<feature type="disulfide bond" evidence="14">
    <location>
        <begin position="48"/>
        <end position="63"/>
    </location>
</feature>
<evidence type="ECO:0000256" key="1">
    <source>
        <dbReference type="ARBA" id="ARBA00004251"/>
    </source>
</evidence>
<dbReference type="InterPro" id="IPR007110">
    <property type="entry name" value="Ig-like_dom"/>
</dbReference>
<dbReference type="InterPro" id="IPR001881">
    <property type="entry name" value="EGF-like_Ca-bd_dom"/>
</dbReference>
<evidence type="ECO:0000256" key="16">
    <source>
        <dbReference type="SAM" id="Coils"/>
    </source>
</evidence>
<sequence>MSFFRSSCLFMYGIFLIYSGQSVEASVSCTVDEFQCSDKQCIDKLWQCNGDPDCNDQSDEINCTTNDTMLCSVDTEWECHTGEQCINKFWKCDGDEDCLDASDELHCNTTCRPDQFKCDNRECIYISLKCDGYIDCMDGSDEASCSTPTALCPSDKFDCYKNATLCIEASKLCDSRKDCENLADEDSELCERNRCNVNNGDCMQTCIPVDGNKRRCECLDGFRLVGNTSCEDINECVQWPPVCSQKCSNEMKGSYKCECIPGYYPEILEDGQHVCKAIGERPWLLFANRHDIRKLEVDTMTLQPIISDLRSAVAVDYDYYNKLVYWSDTDTEKIMKASMTGETNGTGVPVIGSGVKTPDGMAVDWIHHNLYWTDTGYNTIEVASADGLMRKILVEKDLDEPRSIALDPRNGWMYFSDWGKDPKIERIGMDGNPDSRTAIVKDDIVWPNGLCLDYGSERIYWIDARLKSIFTADLDGMNVHRILHNSEQILHPFSLAVFEDNVYWTDWSARAIRKVHKYTGEQYSQLPFSFREPMGIKVYHPQKQLHSPNKCGIANGGCSHLCLPTPAQFNANEYACVCPANITLLNGKQCETSDGSRNTTITKNERVVQFETIEEDTILTFPLHCSSNCNPPCKLNWFKDGKLLSDETNEVLNMPRNRTMSGVYICRATGKEGTGTSKQVTVWVTYGPENVTITSPQAPIENTPFSLRCSADCLHGCESYRWSDESGRLIKNTAILTFDNLNRTDNGNYTCSVEDYFGRISTKYNLKVQYGTTNVTIQYSSDYGHLKEGQDYIRISCNADCNPECSYQYYKDNKFVNDPDRRLLVDRKMSGRYICSAKNSFMNAYKDSTNFVDINIKYGPAITFTILENRKHISAHAPGTLNLTFNIDSFPTSNVTMFHNKVNLKTISNVTGQHIFTKPIKSCLDEGEYQVDAANEVGSDSTSVIVNVTCSPILISFLNTSDKEFRIGDRVDLTVAFKGNPAAEVSWTFKPWNSNTSLDVPVHRIQNQSKYRTALVIETLNTNDFGTYKLQLKNIHGSISQDFKIQGPTPVSTETKKTSSTISSQVGLSQDRDLSPTSRRGRLTTIREMELKNLVLEHTKLGEEIQKLREERKVLELKQQYYNIRLKQIVRGSKK</sequence>
<evidence type="ECO:0000259" key="19">
    <source>
        <dbReference type="PROSITE" id="PS50835"/>
    </source>
</evidence>
<dbReference type="SMART" id="SM00179">
    <property type="entry name" value="EGF_CA"/>
    <property type="match status" value="1"/>
</dbReference>
<dbReference type="Gene3D" id="2.60.40.10">
    <property type="entry name" value="Immunoglobulins"/>
    <property type="match status" value="5"/>
</dbReference>
<keyword evidence="3" id="KW-0245">EGF-like domain</keyword>
<evidence type="ECO:0000256" key="13">
    <source>
        <dbReference type="ARBA" id="ARBA00023180"/>
    </source>
</evidence>
<evidence type="ECO:0000256" key="7">
    <source>
        <dbReference type="ARBA" id="ARBA00022737"/>
    </source>
</evidence>
<evidence type="ECO:0000256" key="12">
    <source>
        <dbReference type="ARBA" id="ARBA00023170"/>
    </source>
</evidence>
<evidence type="ECO:0000256" key="9">
    <source>
        <dbReference type="ARBA" id="ARBA00022989"/>
    </source>
</evidence>
<keyword evidence="4" id="KW-0254">Endocytosis</keyword>
<evidence type="ECO:0000256" key="5">
    <source>
        <dbReference type="ARBA" id="ARBA00022692"/>
    </source>
</evidence>
<dbReference type="FunFam" id="2.120.10.30:FF:000008">
    <property type="entry name" value="Low-density lipoprotein receptor-related protein 4"/>
    <property type="match status" value="1"/>
</dbReference>
<keyword evidence="12" id="KW-0675">Receptor</keyword>
<dbReference type="InterPro" id="IPR011042">
    <property type="entry name" value="6-blade_b-propeller_TolB-like"/>
</dbReference>
<dbReference type="SMART" id="SM00135">
    <property type="entry name" value="LY"/>
    <property type="match status" value="5"/>
</dbReference>
<dbReference type="PROSITE" id="PS01209">
    <property type="entry name" value="LDLRA_1"/>
    <property type="match status" value="3"/>
</dbReference>
<dbReference type="CDD" id="cd00054">
    <property type="entry name" value="EGF_CA"/>
    <property type="match status" value="1"/>
</dbReference>
<dbReference type="PROSITE" id="PS01186">
    <property type="entry name" value="EGF_2"/>
    <property type="match status" value="1"/>
</dbReference>
<dbReference type="Gene3D" id="2.10.25.10">
    <property type="entry name" value="Laminin"/>
    <property type="match status" value="2"/>
</dbReference>
<reference evidence="21" key="1">
    <citation type="submission" date="2025-08" db="UniProtKB">
        <authorList>
            <consortium name="RefSeq"/>
        </authorList>
    </citation>
    <scope>IDENTIFICATION</scope>
    <source>
        <tissue evidence="21">Whole sample</tissue>
    </source>
</reference>
<dbReference type="SMART" id="SM00192">
    <property type="entry name" value="LDLa"/>
    <property type="match status" value="4"/>
</dbReference>
<dbReference type="SUPFAM" id="SSF57424">
    <property type="entry name" value="LDL receptor-like module"/>
    <property type="match status" value="4"/>
</dbReference>
<dbReference type="FunFam" id="2.10.25.10:FF:000009">
    <property type="entry name" value="Low-density lipoprotein receptor isoform 1"/>
    <property type="match status" value="1"/>
</dbReference>
<keyword evidence="5" id="KW-0812">Transmembrane</keyword>